<keyword evidence="1" id="KW-0479">Metal-binding</keyword>
<keyword evidence="4" id="KW-0325">Glycoprotein</keyword>
<dbReference type="PANTHER" id="PTHR10680">
    <property type="entry name" value="PEPTIDYL-GLYCINE ALPHA-AMIDATING MONOOXYGENASE"/>
    <property type="match status" value="1"/>
</dbReference>
<dbReference type="PROSITE" id="PS51318">
    <property type="entry name" value="TAT"/>
    <property type="match status" value="1"/>
</dbReference>
<evidence type="ECO:0000313" key="5">
    <source>
        <dbReference type="EMBL" id="RAI76911.1"/>
    </source>
</evidence>
<comment type="caution">
    <text evidence="5">The sequence shown here is derived from an EMBL/GenBank/DDBJ whole genome shotgun (WGS) entry which is preliminary data.</text>
</comment>
<organism evidence="5 6">
    <name type="scientific">Spirosoma telluris</name>
    <dbReference type="NCBI Taxonomy" id="2183553"/>
    <lineage>
        <taxon>Bacteria</taxon>
        <taxon>Pseudomonadati</taxon>
        <taxon>Bacteroidota</taxon>
        <taxon>Cytophagia</taxon>
        <taxon>Cytophagales</taxon>
        <taxon>Cytophagaceae</taxon>
        <taxon>Spirosoma</taxon>
    </lineage>
</organism>
<dbReference type="Gene3D" id="2.120.10.30">
    <property type="entry name" value="TolB, C-terminal domain"/>
    <property type="match status" value="1"/>
</dbReference>
<evidence type="ECO:0000256" key="4">
    <source>
        <dbReference type="ARBA" id="ARBA00023180"/>
    </source>
</evidence>
<accession>A0A327NN89</accession>
<keyword evidence="2" id="KW-0732">Signal</keyword>
<dbReference type="SUPFAM" id="SSF63825">
    <property type="entry name" value="YWTD domain"/>
    <property type="match status" value="1"/>
</dbReference>
<dbReference type="GO" id="GO:0005576">
    <property type="term" value="C:extracellular region"/>
    <property type="evidence" value="ECO:0007669"/>
    <property type="project" value="TreeGrafter"/>
</dbReference>
<evidence type="ECO:0000256" key="3">
    <source>
        <dbReference type="ARBA" id="ARBA00023157"/>
    </source>
</evidence>
<keyword evidence="6" id="KW-1185">Reference proteome</keyword>
<dbReference type="InterPro" id="IPR011042">
    <property type="entry name" value="6-blade_b-propeller_TolB-like"/>
</dbReference>
<dbReference type="PRINTS" id="PR00790">
    <property type="entry name" value="PAMONOXGNASE"/>
</dbReference>
<dbReference type="AlphaFoldDB" id="A0A327NN89"/>
<gene>
    <name evidence="5" type="ORF">HMF3257_26975</name>
</gene>
<evidence type="ECO:0000256" key="2">
    <source>
        <dbReference type="ARBA" id="ARBA00022729"/>
    </source>
</evidence>
<dbReference type="GO" id="GO:0046872">
    <property type="term" value="F:metal ion binding"/>
    <property type="evidence" value="ECO:0007669"/>
    <property type="project" value="UniProtKB-KW"/>
</dbReference>
<dbReference type="GO" id="GO:0003824">
    <property type="term" value="F:catalytic activity"/>
    <property type="evidence" value="ECO:0007669"/>
    <property type="project" value="InterPro"/>
</dbReference>
<evidence type="ECO:0000313" key="6">
    <source>
        <dbReference type="Proteomes" id="UP000249016"/>
    </source>
</evidence>
<sequence length="356" mass="39546">MASFLSRRSFVRQTSLITAAAIAVPASLSAKSYAGATEPDILGHNGFRYRVVPGWGVLDAGKNPVNDCHEMVQDAKGRIILLTNETKNNILVYDKSGKLLETWGHDYPGGHGLTLGGEGNDQYLLICDTDRHQVIKTDLKGRELMKIDYPKETGKYDYPTQFKPTETAINPANGDIYVVDGYGLNYVTQFDKSGKLIRYWGGKGETNETFDCCHGITVDRRVATNPTLLITDRRHNALKRFTLDGKYVSTIALPGSYICRPVIHGENIYGAVFRSTSDSYPDSGYITILDKNDQVISTPGGTAPVYQDGKLGEQRKDRNLSTFLHPHDVLIDQDDSIYVAQWASKKTYPIKLERVA</sequence>
<proteinExistence type="predicted"/>
<dbReference type="PANTHER" id="PTHR10680:SF28">
    <property type="entry name" value="SMP-30_GLUCONOLACTONASE_LRE-LIKE REGION DOMAIN-CONTAINING PROTEIN"/>
    <property type="match status" value="1"/>
</dbReference>
<dbReference type="GO" id="GO:0006518">
    <property type="term" value="P:peptide metabolic process"/>
    <property type="evidence" value="ECO:0007669"/>
    <property type="project" value="InterPro"/>
</dbReference>
<reference evidence="5 6" key="1">
    <citation type="submission" date="2018-06" db="EMBL/GenBank/DDBJ databases">
        <title>Spirosoma sp. HMF3257 Genome sequencing and assembly.</title>
        <authorList>
            <person name="Kang H."/>
            <person name="Cha I."/>
            <person name="Kim H."/>
            <person name="Kang J."/>
            <person name="Joh K."/>
        </authorList>
    </citation>
    <scope>NUCLEOTIDE SEQUENCE [LARGE SCALE GENOMIC DNA]</scope>
    <source>
        <strain evidence="5 6">HMF3257</strain>
    </source>
</reference>
<dbReference type="Pfam" id="PF17170">
    <property type="entry name" value="DUF5128"/>
    <property type="match status" value="1"/>
</dbReference>
<dbReference type="OrthoDB" id="9799230at2"/>
<dbReference type="InterPro" id="IPR006311">
    <property type="entry name" value="TAT_signal"/>
</dbReference>
<protein>
    <submittedName>
        <fullName evidence="5">6-bladed beta-propeller</fullName>
    </submittedName>
</protein>
<dbReference type="Proteomes" id="UP000249016">
    <property type="component" value="Unassembled WGS sequence"/>
</dbReference>
<keyword evidence="3" id="KW-1015">Disulfide bond</keyword>
<dbReference type="GO" id="GO:0016020">
    <property type="term" value="C:membrane"/>
    <property type="evidence" value="ECO:0007669"/>
    <property type="project" value="InterPro"/>
</dbReference>
<name>A0A327NN89_9BACT</name>
<dbReference type="EMBL" id="QLII01000001">
    <property type="protein sequence ID" value="RAI76911.1"/>
    <property type="molecule type" value="Genomic_DNA"/>
</dbReference>
<evidence type="ECO:0000256" key="1">
    <source>
        <dbReference type="ARBA" id="ARBA00022723"/>
    </source>
</evidence>
<dbReference type="RefSeq" id="WP_111347005.1">
    <property type="nucleotide sequence ID" value="NZ_QLII01000001.1"/>
</dbReference>
<dbReference type="InterPro" id="IPR000720">
    <property type="entry name" value="PHM/PAL"/>
</dbReference>